<dbReference type="PANTHER" id="PTHR45528:SF1">
    <property type="entry name" value="SENSOR HISTIDINE KINASE CPXA"/>
    <property type="match status" value="1"/>
</dbReference>
<proteinExistence type="predicted"/>
<dbReference type="InterPro" id="IPR003660">
    <property type="entry name" value="HAMP_dom"/>
</dbReference>
<dbReference type="SUPFAM" id="SSF47384">
    <property type="entry name" value="Homodimeric domain of signal transducing histidine kinase"/>
    <property type="match status" value="1"/>
</dbReference>
<evidence type="ECO:0000256" key="14">
    <source>
        <dbReference type="SAM" id="Phobius"/>
    </source>
</evidence>
<dbReference type="Pfam" id="PF02518">
    <property type="entry name" value="HATPase_c"/>
    <property type="match status" value="1"/>
</dbReference>
<dbReference type="CDD" id="cd00075">
    <property type="entry name" value="HATPase"/>
    <property type="match status" value="1"/>
</dbReference>
<dbReference type="OrthoDB" id="335833at2"/>
<keyword evidence="18" id="KW-1185">Reference proteome</keyword>
<dbReference type="SMART" id="SM00304">
    <property type="entry name" value="HAMP"/>
    <property type="match status" value="1"/>
</dbReference>
<dbReference type="Pfam" id="PF00672">
    <property type="entry name" value="HAMP"/>
    <property type="match status" value="1"/>
</dbReference>
<evidence type="ECO:0000256" key="4">
    <source>
        <dbReference type="ARBA" id="ARBA00022475"/>
    </source>
</evidence>
<dbReference type="PANTHER" id="PTHR45528">
    <property type="entry name" value="SENSOR HISTIDINE KINASE CPXA"/>
    <property type="match status" value="1"/>
</dbReference>
<evidence type="ECO:0000256" key="1">
    <source>
        <dbReference type="ARBA" id="ARBA00000085"/>
    </source>
</evidence>
<sequence length="489" mass="56791">MKIKTWLMLAFLIVMFLPIVCAYGFYILVQEWDESRRLVDTFELTEQIQSIESQLQLTDLYHVKPLEDFENQLSSDVIHNENVTTKLYRADGVRVYHSDSDNHYMQQVDRSLLMKNLYQYDLSYDHLSVKKPVFDGETMVGVYDIDLARTEWVEGVESRRTMMIGMAVGLLILLYLALLWLLHRKLNRPLKDLMNGMSVFATKHKTVRFDHKKNDEIGQLMKHFEQMQEQIEASQKLAQKEQEEKQLMMASFSHDIKTPLTSLQTYAEALEEDEDEALTGEEKREYLQIIKNKTNHLKGLVDDLTTYAKLQSAQYEMELTEVDADEFFEMIFEGYDEIARQKNIRLLKQISINGHCEMNAQQMVRFVDNLMSNALRYTPGRRLIGMAVIGKEHELPDWIFPEIKKDVEAFSEDQAVLIVQNEGPSINDSQLNSILTPFYQIDDARTTDRDKNSGLGLSIAKMIADKHGGEMNIMSAEQGTLVMMRFNQM</sequence>
<reference evidence="17 18" key="1">
    <citation type="submission" date="2016-10" db="EMBL/GenBank/DDBJ databases">
        <authorList>
            <person name="de Groot N.N."/>
        </authorList>
    </citation>
    <scope>NUCLEOTIDE SEQUENCE [LARGE SCALE GENOMIC DNA]</scope>
    <source>
        <strain evidence="17 18">CGMCC 1.3442</strain>
    </source>
</reference>
<keyword evidence="10" id="KW-0067">ATP-binding</keyword>
<evidence type="ECO:0000313" key="18">
    <source>
        <dbReference type="Proteomes" id="UP000199334"/>
    </source>
</evidence>
<dbReference type="EC" id="2.7.13.3" evidence="3"/>
<keyword evidence="9 17" id="KW-0418">Kinase</keyword>
<evidence type="ECO:0000256" key="11">
    <source>
        <dbReference type="ARBA" id="ARBA00022989"/>
    </source>
</evidence>
<protein>
    <recommendedName>
        <fullName evidence="3">histidine kinase</fullName>
        <ecNumber evidence="3">2.7.13.3</ecNumber>
    </recommendedName>
</protein>
<dbReference type="SUPFAM" id="SSF158472">
    <property type="entry name" value="HAMP domain-like"/>
    <property type="match status" value="1"/>
</dbReference>
<dbReference type="SMART" id="SM00387">
    <property type="entry name" value="HATPase_c"/>
    <property type="match status" value="1"/>
</dbReference>
<keyword evidence="13 14" id="KW-0472">Membrane</keyword>
<dbReference type="Gene3D" id="6.10.340.10">
    <property type="match status" value="1"/>
</dbReference>
<evidence type="ECO:0000256" key="7">
    <source>
        <dbReference type="ARBA" id="ARBA00022692"/>
    </source>
</evidence>
<dbReference type="InterPro" id="IPR003661">
    <property type="entry name" value="HisK_dim/P_dom"/>
</dbReference>
<dbReference type="SUPFAM" id="SSF55874">
    <property type="entry name" value="ATPase domain of HSP90 chaperone/DNA topoisomerase II/histidine kinase"/>
    <property type="match status" value="1"/>
</dbReference>
<dbReference type="PROSITE" id="PS50885">
    <property type="entry name" value="HAMP"/>
    <property type="match status" value="1"/>
</dbReference>
<keyword evidence="8" id="KW-0547">Nucleotide-binding</keyword>
<evidence type="ECO:0000313" key="17">
    <source>
        <dbReference type="EMBL" id="SDN49077.1"/>
    </source>
</evidence>
<dbReference type="InterPro" id="IPR036097">
    <property type="entry name" value="HisK_dim/P_sf"/>
</dbReference>
<feature type="domain" description="Histidine kinase" evidence="15">
    <location>
        <begin position="251"/>
        <end position="489"/>
    </location>
</feature>
<dbReference type="InterPro" id="IPR050398">
    <property type="entry name" value="HssS/ArlS-like"/>
</dbReference>
<dbReference type="GO" id="GO:0000155">
    <property type="term" value="F:phosphorelay sensor kinase activity"/>
    <property type="evidence" value="ECO:0007669"/>
    <property type="project" value="InterPro"/>
</dbReference>
<evidence type="ECO:0000256" key="2">
    <source>
        <dbReference type="ARBA" id="ARBA00004651"/>
    </source>
</evidence>
<dbReference type="Gene3D" id="1.10.287.130">
    <property type="match status" value="1"/>
</dbReference>
<keyword evidence="4" id="KW-1003">Cell membrane</keyword>
<evidence type="ECO:0000259" key="16">
    <source>
        <dbReference type="PROSITE" id="PS50885"/>
    </source>
</evidence>
<dbReference type="InterPro" id="IPR004358">
    <property type="entry name" value="Sig_transdc_His_kin-like_C"/>
</dbReference>
<feature type="domain" description="HAMP" evidence="16">
    <location>
        <begin position="184"/>
        <end position="236"/>
    </location>
</feature>
<accession>A0A1H0BU01</accession>
<dbReference type="EMBL" id="FNIG01000005">
    <property type="protein sequence ID" value="SDN49077.1"/>
    <property type="molecule type" value="Genomic_DNA"/>
</dbReference>
<comment type="catalytic activity">
    <reaction evidence="1">
        <text>ATP + protein L-histidine = ADP + protein N-phospho-L-histidine.</text>
        <dbReference type="EC" id="2.7.13.3"/>
    </reaction>
</comment>
<keyword evidence="7 14" id="KW-0812">Transmembrane</keyword>
<evidence type="ECO:0000256" key="3">
    <source>
        <dbReference type="ARBA" id="ARBA00012438"/>
    </source>
</evidence>
<evidence type="ECO:0000256" key="8">
    <source>
        <dbReference type="ARBA" id="ARBA00022741"/>
    </source>
</evidence>
<dbReference type="GO" id="GO:0005886">
    <property type="term" value="C:plasma membrane"/>
    <property type="evidence" value="ECO:0007669"/>
    <property type="project" value="UniProtKB-SubCell"/>
</dbReference>
<gene>
    <name evidence="17" type="ORF">SAMN05216498_2386</name>
</gene>
<dbReference type="PRINTS" id="PR00344">
    <property type="entry name" value="BCTRLSENSOR"/>
</dbReference>
<dbReference type="STRING" id="237069.SAMN05216498_2386"/>
<keyword evidence="11 14" id="KW-1133">Transmembrane helix</keyword>
<dbReference type="Gene3D" id="3.30.565.10">
    <property type="entry name" value="Histidine kinase-like ATPase, C-terminal domain"/>
    <property type="match status" value="1"/>
</dbReference>
<keyword evidence="5" id="KW-0597">Phosphoprotein</keyword>
<evidence type="ECO:0000256" key="5">
    <source>
        <dbReference type="ARBA" id="ARBA00022553"/>
    </source>
</evidence>
<name>A0A1H0BU01_9BACI</name>
<keyword evidence="12" id="KW-0902">Two-component regulatory system</keyword>
<dbReference type="InterPro" id="IPR036890">
    <property type="entry name" value="HATPase_C_sf"/>
</dbReference>
<keyword evidence="6" id="KW-0808">Transferase</keyword>
<evidence type="ECO:0000256" key="12">
    <source>
        <dbReference type="ARBA" id="ARBA00023012"/>
    </source>
</evidence>
<feature type="transmembrane region" description="Helical" evidence="14">
    <location>
        <begin position="6"/>
        <end position="29"/>
    </location>
</feature>
<dbReference type="PROSITE" id="PS50109">
    <property type="entry name" value="HIS_KIN"/>
    <property type="match status" value="1"/>
</dbReference>
<dbReference type="CDD" id="cd00082">
    <property type="entry name" value="HisKA"/>
    <property type="match status" value="1"/>
</dbReference>
<dbReference type="RefSeq" id="WP_093856806.1">
    <property type="nucleotide sequence ID" value="NZ_BJVZ01000008.1"/>
</dbReference>
<dbReference type="GO" id="GO:0005524">
    <property type="term" value="F:ATP binding"/>
    <property type="evidence" value="ECO:0007669"/>
    <property type="project" value="UniProtKB-KW"/>
</dbReference>
<organism evidence="17 18">
    <name type="scientific">Tenuibacillus multivorans</name>
    <dbReference type="NCBI Taxonomy" id="237069"/>
    <lineage>
        <taxon>Bacteria</taxon>
        <taxon>Bacillati</taxon>
        <taxon>Bacillota</taxon>
        <taxon>Bacilli</taxon>
        <taxon>Bacillales</taxon>
        <taxon>Bacillaceae</taxon>
        <taxon>Tenuibacillus</taxon>
    </lineage>
</organism>
<evidence type="ECO:0000256" key="6">
    <source>
        <dbReference type="ARBA" id="ARBA00022679"/>
    </source>
</evidence>
<dbReference type="InterPro" id="IPR005467">
    <property type="entry name" value="His_kinase_dom"/>
</dbReference>
<feature type="transmembrane region" description="Helical" evidence="14">
    <location>
        <begin position="162"/>
        <end position="182"/>
    </location>
</feature>
<dbReference type="SMART" id="SM00388">
    <property type="entry name" value="HisKA"/>
    <property type="match status" value="1"/>
</dbReference>
<comment type="subcellular location">
    <subcellularLocation>
        <location evidence="2">Cell membrane</location>
        <topology evidence="2">Multi-pass membrane protein</topology>
    </subcellularLocation>
</comment>
<dbReference type="AlphaFoldDB" id="A0A1H0BU01"/>
<evidence type="ECO:0000259" key="15">
    <source>
        <dbReference type="PROSITE" id="PS50109"/>
    </source>
</evidence>
<evidence type="ECO:0000256" key="9">
    <source>
        <dbReference type="ARBA" id="ARBA00022777"/>
    </source>
</evidence>
<evidence type="ECO:0000256" key="10">
    <source>
        <dbReference type="ARBA" id="ARBA00022840"/>
    </source>
</evidence>
<dbReference type="CDD" id="cd06225">
    <property type="entry name" value="HAMP"/>
    <property type="match status" value="1"/>
</dbReference>
<evidence type="ECO:0000256" key="13">
    <source>
        <dbReference type="ARBA" id="ARBA00023136"/>
    </source>
</evidence>
<dbReference type="Proteomes" id="UP000199334">
    <property type="component" value="Unassembled WGS sequence"/>
</dbReference>
<dbReference type="Pfam" id="PF00512">
    <property type="entry name" value="HisKA"/>
    <property type="match status" value="1"/>
</dbReference>
<dbReference type="InterPro" id="IPR003594">
    <property type="entry name" value="HATPase_dom"/>
</dbReference>